<evidence type="ECO:0000313" key="2">
    <source>
        <dbReference type="EMBL" id="MBB1158358.1"/>
    </source>
</evidence>
<feature type="compositionally biased region" description="Basic and acidic residues" evidence="1">
    <location>
        <begin position="99"/>
        <end position="109"/>
    </location>
</feature>
<sequence>MSEWPSTVRKVDPPIPVWVGVRKLLVLGTEILAPRDRAGLRIETEHPGLLFEWARREDGGLLGWVTYQLVTADEQWSRPVSHYVPAHLLRRRGPARRQQHGDYRPRTHG</sequence>
<dbReference type="AlphaFoldDB" id="A0A7W3W404"/>
<dbReference type="Proteomes" id="UP000526734">
    <property type="component" value="Unassembled WGS sequence"/>
</dbReference>
<dbReference type="EMBL" id="JACGZW010000013">
    <property type="protein sequence ID" value="MBB1158358.1"/>
    <property type="molecule type" value="Genomic_DNA"/>
</dbReference>
<protein>
    <submittedName>
        <fullName evidence="2">Uncharacterized protein</fullName>
    </submittedName>
</protein>
<dbReference type="RefSeq" id="WP_182895123.1">
    <property type="nucleotide sequence ID" value="NZ_JACGZW010000013.1"/>
</dbReference>
<organism evidence="2 3">
    <name type="scientific">Amycolatopsis dendrobii</name>
    <dbReference type="NCBI Taxonomy" id="2760662"/>
    <lineage>
        <taxon>Bacteria</taxon>
        <taxon>Bacillati</taxon>
        <taxon>Actinomycetota</taxon>
        <taxon>Actinomycetes</taxon>
        <taxon>Pseudonocardiales</taxon>
        <taxon>Pseudonocardiaceae</taxon>
        <taxon>Amycolatopsis</taxon>
    </lineage>
</organism>
<keyword evidence="3" id="KW-1185">Reference proteome</keyword>
<comment type="caution">
    <text evidence="2">The sequence shown here is derived from an EMBL/GenBank/DDBJ whole genome shotgun (WGS) entry which is preliminary data.</text>
</comment>
<gene>
    <name evidence="2" type="ORF">H4281_34870</name>
</gene>
<evidence type="ECO:0000256" key="1">
    <source>
        <dbReference type="SAM" id="MobiDB-lite"/>
    </source>
</evidence>
<feature type="region of interest" description="Disordered" evidence="1">
    <location>
        <begin position="90"/>
        <end position="109"/>
    </location>
</feature>
<accession>A0A7W3W404</accession>
<proteinExistence type="predicted"/>
<evidence type="ECO:0000313" key="3">
    <source>
        <dbReference type="Proteomes" id="UP000526734"/>
    </source>
</evidence>
<reference evidence="2 3" key="1">
    <citation type="submission" date="2020-08" db="EMBL/GenBank/DDBJ databases">
        <title>Amycolatopsis sp. nov. DR6-1 isolated from Dendrobium heterocarpum.</title>
        <authorList>
            <person name="Tedsree N."/>
            <person name="Kuncharoen N."/>
            <person name="Likhitwitayawuid K."/>
            <person name="Tanasupawat S."/>
        </authorList>
    </citation>
    <scope>NUCLEOTIDE SEQUENCE [LARGE SCALE GENOMIC DNA]</scope>
    <source>
        <strain evidence="2 3">DR6-1</strain>
    </source>
</reference>
<name>A0A7W3W404_9PSEU</name>